<organism evidence="2">
    <name type="scientific">uncultured delta proteobacterium HF0130_19C20</name>
    <dbReference type="NCBI Taxonomy" id="710828"/>
    <lineage>
        <taxon>Bacteria</taxon>
        <taxon>Deltaproteobacteria</taxon>
        <taxon>environmental samples</taxon>
    </lineage>
</organism>
<dbReference type="EMBL" id="GU474869">
    <property type="protein sequence ID" value="ADI17616.1"/>
    <property type="molecule type" value="Genomic_DNA"/>
</dbReference>
<dbReference type="InterPro" id="IPR002589">
    <property type="entry name" value="Macro_dom"/>
</dbReference>
<evidence type="ECO:0000259" key="1">
    <source>
        <dbReference type="PROSITE" id="PS51154"/>
    </source>
</evidence>
<dbReference type="Pfam" id="PF01661">
    <property type="entry name" value="Macro"/>
    <property type="match status" value="1"/>
</dbReference>
<feature type="domain" description="Macro" evidence="1">
    <location>
        <begin position="1"/>
        <end position="62"/>
    </location>
</feature>
<dbReference type="Gene3D" id="3.40.220.10">
    <property type="entry name" value="Leucine Aminopeptidase, subunit E, domain 1"/>
    <property type="match status" value="1"/>
</dbReference>
<dbReference type="PROSITE" id="PS51154">
    <property type="entry name" value="MACRO"/>
    <property type="match status" value="1"/>
</dbReference>
<protein>
    <recommendedName>
        <fullName evidence="1">Macro domain-containing protein</fullName>
    </recommendedName>
</protein>
<name>E0XT75_9DELT</name>
<dbReference type="InterPro" id="IPR043472">
    <property type="entry name" value="Macro_dom-like"/>
</dbReference>
<accession>E0XT75</accession>
<dbReference type="AlphaFoldDB" id="E0XT75"/>
<proteinExistence type="predicted"/>
<evidence type="ECO:0000313" key="2">
    <source>
        <dbReference type="EMBL" id="ADI17616.1"/>
    </source>
</evidence>
<sequence length="62" mass="6981">MEIKFIAFPSISTGVFGYPIMQASKISLNEVRYFLVINPLAKMGSLVCFSSDNLFLFQSQLQ</sequence>
<reference evidence="2" key="1">
    <citation type="journal article" date="2011" name="Environ. Microbiol.">
        <title>Time-series analyses of Monterey Bay coastal microbial picoplankton using a 'genome proxy' microarray.</title>
        <authorList>
            <person name="Rich V.I."/>
            <person name="Pham V.D."/>
            <person name="Eppley J."/>
            <person name="Shi Y."/>
            <person name="DeLong E.F."/>
        </authorList>
    </citation>
    <scope>NUCLEOTIDE SEQUENCE</scope>
</reference>
<dbReference type="SUPFAM" id="SSF52949">
    <property type="entry name" value="Macro domain-like"/>
    <property type="match status" value="1"/>
</dbReference>